<sequence length="180" mass="19621">MKGLNTDRAGSGVAVRKWTQGWVGSRGRRDTMLAVVRKPPESIQMPLALSLRMPIITSAVMAPCFCCSSNRPAWKRALAASMRTGCWVREKAWAKSKAPCPSHQPWARAWGRSLGCSAERSVPMLSWLEMLRAPAVEEMGVAPFQLNLCSAPGTQRGAENTVVKRTGRSSHCGPVVNESD</sequence>
<evidence type="ECO:0000313" key="1">
    <source>
        <dbReference type="EMBL" id="HDA24587.1"/>
    </source>
</evidence>
<accession>A0A480HK81</accession>
<dbReference type="EMBL" id="DQIR01069111">
    <property type="protein sequence ID" value="HDA24587.1"/>
    <property type="molecule type" value="Transcribed_RNA"/>
</dbReference>
<dbReference type="EMBL" id="DQIR01069112">
    <property type="protein sequence ID" value="HDA24588.1"/>
    <property type="molecule type" value="Transcribed_RNA"/>
</dbReference>
<organism evidence="1">
    <name type="scientific">Sus scrofa</name>
    <name type="common">Pig</name>
    <dbReference type="NCBI Taxonomy" id="9823"/>
    <lineage>
        <taxon>Eukaryota</taxon>
        <taxon>Metazoa</taxon>
        <taxon>Chordata</taxon>
        <taxon>Craniata</taxon>
        <taxon>Vertebrata</taxon>
        <taxon>Euteleostomi</taxon>
        <taxon>Mammalia</taxon>
        <taxon>Eutheria</taxon>
        <taxon>Laurasiatheria</taxon>
        <taxon>Artiodactyla</taxon>
        <taxon>Suina</taxon>
        <taxon>Suidae</taxon>
        <taxon>Sus</taxon>
    </lineage>
</organism>
<proteinExistence type="predicted"/>
<reference evidence="1" key="1">
    <citation type="journal article" date="2019" name="PeerJ">
        <title>Genes of the pig, Sus scrofa, reconstructed with EvidentialGene.</title>
        <authorList>
            <person name="Gilbert D.G."/>
        </authorList>
    </citation>
    <scope>NUCLEOTIDE SEQUENCE</scope>
</reference>
<name>A0A480HK81_PIG</name>
<protein>
    <submittedName>
        <fullName evidence="1">Secernin-2</fullName>
    </submittedName>
</protein>
<dbReference type="AlphaFoldDB" id="A0A480HK81"/>